<gene>
    <name evidence="1" type="ORF">QF205_05180</name>
</gene>
<dbReference type="PANTHER" id="PTHR41913:SF1">
    <property type="entry name" value="DUF1684 DOMAIN-CONTAINING PROTEIN"/>
    <property type="match status" value="1"/>
</dbReference>
<dbReference type="EMBL" id="JARYGX010000013">
    <property type="protein sequence ID" value="MDH7452478.1"/>
    <property type="molecule type" value="Genomic_DNA"/>
</dbReference>
<dbReference type="RefSeq" id="WP_280941686.1">
    <property type="nucleotide sequence ID" value="NZ_JARYGX010000013.1"/>
</dbReference>
<dbReference type="InterPro" id="IPR012467">
    <property type="entry name" value="DUF1684"/>
</dbReference>
<sequence length="313" mass="33167">MPRIPGGATGVVLALLLAACTGGPGDAASDEEAAQSPADPAFVADNEAWRAERRAALLEPDGWASLIGLHWIELPAHYVGSGATNGIRLAKGPEKLGMLQQQGGRVWLVPDPGAALTVDDAPAKERIELLPDVSGTPTIVAFDEGKGQLSLVDRGGRKALRVKHAEAASLTGLGPLEYWPADPAWRVQARFVAHPQGKTIPIMDITSRQAPQPNPGAIEFEHGGAGYRLEALEGEDGGLFLVFADRTSGHGSYGAGRYLYTAAPDAEGRVLVDFNRAYNPPCVFTDFATCPLPPPENRLDLAVTAGEKKYRRP</sequence>
<protein>
    <submittedName>
        <fullName evidence="1">DUF1684 domain-containing protein</fullName>
    </submittedName>
</protein>
<organism evidence="1 2">
    <name type="scientific">Luteimonas composti</name>
    <dbReference type="NCBI Taxonomy" id="398257"/>
    <lineage>
        <taxon>Bacteria</taxon>
        <taxon>Pseudomonadati</taxon>
        <taxon>Pseudomonadota</taxon>
        <taxon>Gammaproteobacteria</taxon>
        <taxon>Lysobacterales</taxon>
        <taxon>Lysobacteraceae</taxon>
        <taxon>Luteimonas</taxon>
    </lineage>
</organism>
<evidence type="ECO:0000313" key="2">
    <source>
        <dbReference type="Proteomes" id="UP001160550"/>
    </source>
</evidence>
<keyword evidence="2" id="KW-1185">Reference proteome</keyword>
<name>A0ABT6MPU3_9GAMM</name>
<comment type="caution">
    <text evidence="1">The sequence shown here is derived from an EMBL/GenBank/DDBJ whole genome shotgun (WGS) entry which is preliminary data.</text>
</comment>
<evidence type="ECO:0000313" key="1">
    <source>
        <dbReference type="EMBL" id="MDH7452478.1"/>
    </source>
</evidence>
<dbReference type="PANTHER" id="PTHR41913">
    <property type="entry name" value="DUF1684 DOMAIN-CONTAINING PROTEIN"/>
    <property type="match status" value="1"/>
</dbReference>
<proteinExistence type="predicted"/>
<reference evidence="1" key="1">
    <citation type="journal article" date="2007" name="Int. J. Syst. Evol. Microbiol.">
        <title>Luteimonas composti sp. nov., a moderately thermophilic bacterium isolated from food waste.</title>
        <authorList>
            <person name="Young C.C."/>
            <person name="Kampfer P."/>
            <person name="Chen W.M."/>
            <person name="Yen W.S."/>
            <person name="Arun A.B."/>
            <person name="Lai W.A."/>
            <person name="Shen F.T."/>
            <person name="Rekha P.D."/>
            <person name="Lin K.Y."/>
            <person name="Chou J.H."/>
        </authorList>
    </citation>
    <scope>NUCLEOTIDE SEQUENCE</scope>
    <source>
        <strain evidence="1">CC-YY355</strain>
    </source>
</reference>
<accession>A0ABT6MPU3</accession>
<reference evidence="1" key="2">
    <citation type="submission" date="2023-04" db="EMBL/GenBank/DDBJ databases">
        <authorList>
            <person name="Sun J.-Q."/>
        </authorList>
    </citation>
    <scope>NUCLEOTIDE SEQUENCE</scope>
    <source>
        <strain evidence="1">CC-YY355</strain>
    </source>
</reference>
<dbReference type="Pfam" id="PF07920">
    <property type="entry name" value="DUF1684"/>
    <property type="match status" value="1"/>
</dbReference>
<dbReference type="Proteomes" id="UP001160550">
    <property type="component" value="Unassembled WGS sequence"/>
</dbReference>
<dbReference type="PROSITE" id="PS51257">
    <property type="entry name" value="PROKAR_LIPOPROTEIN"/>
    <property type="match status" value="1"/>
</dbReference>